<feature type="compositionally biased region" description="Basic and acidic residues" evidence="1">
    <location>
        <begin position="88"/>
        <end position="110"/>
    </location>
</feature>
<feature type="region of interest" description="Disordered" evidence="1">
    <location>
        <begin position="81"/>
        <end position="110"/>
    </location>
</feature>
<reference evidence="3" key="2">
    <citation type="journal article" date="2018" name="Plant J.">
        <title>The Sorghum bicolor reference genome: improved assembly, gene annotations, a transcriptome atlas, and signatures of genome organization.</title>
        <authorList>
            <person name="McCormick R.F."/>
            <person name="Truong S.K."/>
            <person name="Sreedasyam A."/>
            <person name="Jenkins J."/>
            <person name="Shu S."/>
            <person name="Sims D."/>
            <person name="Kennedy M."/>
            <person name="Amirebrahimi M."/>
            <person name="Weers B.D."/>
            <person name="McKinley B."/>
            <person name="Mattison A."/>
            <person name="Morishige D.T."/>
            <person name="Grimwood J."/>
            <person name="Schmutz J."/>
            <person name="Mullet J.E."/>
        </authorList>
    </citation>
    <scope>NUCLEOTIDE SEQUENCE [LARGE SCALE GENOMIC DNA]</scope>
    <source>
        <strain evidence="3">cv. BTx623</strain>
    </source>
</reference>
<evidence type="ECO:0000313" key="2">
    <source>
        <dbReference type="EMBL" id="OQU85367.1"/>
    </source>
</evidence>
<gene>
    <name evidence="2" type="ORF">SORBI_3004G225450</name>
</gene>
<feature type="compositionally biased region" description="Basic and acidic residues" evidence="1">
    <location>
        <begin position="1"/>
        <end position="11"/>
    </location>
</feature>
<sequence>MANLEPREKLRPALRALTRIGTSVPGNESAPQHSTTATWQAGTQRPQPFRARQAAGGGSATVRRAGARSLLSPFAFPLSASADADTDAEGKKARSHEEKRPTDGAAPGEREEFFDSFFPSFSHLSAGRPVIIAVICSSAALLD</sequence>
<accession>A0A1Z5RNW0</accession>
<proteinExistence type="predicted"/>
<evidence type="ECO:0000256" key="1">
    <source>
        <dbReference type="SAM" id="MobiDB-lite"/>
    </source>
</evidence>
<dbReference type="InParanoid" id="A0A1Z5RNW0"/>
<dbReference type="Gramene" id="OQU85367">
    <property type="protein sequence ID" value="OQU85367"/>
    <property type="gene ID" value="SORBI_3004G225450"/>
</dbReference>
<dbReference type="EMBL" id="CM000763">
    <property type="protein sequence ID" value="OQU85367.1"/>
    <property type="molecule type" value="Genomic_DNA"/>
</dbReference>
<dbReference type="Proteomes" id="UP000000768">
    <property type="component" value="Chromosome 4"/>
</dbReference>
<reference evidence="2 3" key="1">
    <citation type="journal article" date="2009" name="Nature">
        <title>The Sorghum bicolor genome and the diversification of grasses.</title>
        <authorList>
            <person name="Paterson A.H."/>
            <person name="Bowers J.E."/>
            <person name="Bruggmann R."/>
            <person name="Dubchak I."/>
            <person name="Grimwood J."/>
            <person name="Gundlach H."/>
            <person name="Haberer G."/>
            <person name="Hellsten U."/>
            <person name="Mitros T."/>
            <person name="Poliakov A."/>
            <person name="Schmutz J."/>
            <person name="Spannagl M."/>
            <person name="Tang H."/>
            <person name="Wang X."/>
            <person name="Wicker T."/>
            <person name="Bharti A.K."/>
            <person name="Chapman J."/>
            <person name="Feltus F.A."/>
            <person name="Gowik U."/>
            <person name="Grigoriev I.V."/>
            <person name="Lyons E."/>
            <person name="Maher C.A."/>
            <person name="Martis M."/>
            <person name="Narechania A."/>
            <person name="Otillar R.P."/>
            <person name="Penning B.W."/>
            <person name="Salamov A.A."/>
            <person name="Wang Y."/>
            <person name="Zhang L."/>
            <person name="Carpita N.C."/>
            <person name="Freeling M."/>
            <person name="Gingle A.R."/>
            <person name="Hash C.T."/>
            <person name="Keller B."/>
            <person name="Klein P."/>
            <person name="Kresovich S."/>
            <person name="McCann M.C."/>
            <person name="Ming R."/>
            <person name="Peterson D.G."/>
            <person name="Mehboob-ur-Rahman"/>
            <person name="Ware D."/>
            <person name="Westhoff P."/>
            <person name="Mayer K.F."/>
            <person name="Messing J."/>
            <person name="Rokhsar D.S."/>
        </authorList>
    </citation>
    <scope>NUCLEOTIDE SEQUENCE [LARGE SCALE GENOMIC DNA]</scope>
    <source>
        <strain evidence="3">cv. BTx623</strain>
    </source>
</reference>
<organism evidence="2 3">
    <name type="scientific">Sorghum bicolor</name>
    <name type="common">Sorghum</name>
    <name type="synonym">Sorghum vulgare</name>
    <dbReference type="NCBI Taxonomy" id="4558"/>
    <lineage>
        <taxon>Eukaryota</taxon>
        <taxon>Viridiplantae</taxon>
        <taxon>Streptophyta</taxon>
        <taxon>Embryophyta</taxon>
        <taxon>Tracheophyta</taxon>
        <taxon>Spermatophyta</taxon>
        <taxon>Magnoliopsida</taxon>
        <taxon>Liliopsida</taxon>
        <taxon>Poales</taxon>
        <taxon>Poaceae</taxon>
        <taxon>PACMAD clade</taxon>
        <taxon>Panicoideae</taxon>
        <taxon>Andropogonodae</taxon>
        <taxon>Andropogoneae</taxon>
        <taxon>Sorghinae</taxon>
        <taxon>Sorghum</taxon>
    </lineage>
</organism>
<feature type="region of interest" description="Disordered" evidence="1">
    <location>
        <begin position="1"/>
        <end position="62"/>
    </location>
</feature>
<feature type="compositionally biased region" description="Polar residues" evidence="1">
    <location>
        <begin position="20"/>
        <end position="46"/>
    </location>
</feature>
<protein>
    <submittedName>
        <fullName evidence="2">Uncharacterized protein</fullName>
    </submittedName>
</protein>
<dbReference type="AlphaFoldDB" id="A0A1Z5RNW0"/>
<name>A0A1Z5RNW0_SORBI</name>
<keyword evidence="3" id="KW-1185">Reference proteome</keyword>
<evidence type="ECO:0000313" key="3">
    <source>
        <dbReference type="Proteomes" id="UP000000768"/>
    </source>
</evidence>